<evidence type="ECO:0000256" key="4">
    <source>
        <dbReference type="ARBA" id="ARBA00023163"/>
    </source>
</evidence>
<feature type="domain" description="HTH araC/xylS-type" evidence="7">
    <location>
        <begin position="406"/>
        <end position="504"/>
    </location>
</feature>
<dbReference type="Gene3D" id="3.40.50.2300">
    <property type="match status" value="1"/>
</dbReference>
<dbReference type="PRINTS" id="PR00032">
    <property type="entry name" value="HTHARAC"/>
</dbReference>
<comment type="function">
    <text evidence="5">May play the central regulatory role in sporulation. It may be an element of the effector pathway responsible for the activation of sporulation genes in response to nutritional stress. Spo0A may act in concert with spo0H (a sigma factor) to control the expression of some genes that are critical to the sporulation process.</text>
</comment>
<comment type="caution">
    <text evidence="9">The sequence shown here is derived from an EMBL/GenBank/DDBJ whole genome shotgun (WGS) entry which is preliminary data.</text>
</comment>
<dbReference type="SUPFAM" id="SSF52172">
    <property type="entry name" value="CheY-like"/>
    <property type="match status" value="1"/>
</dbReference>
<dbReference type="InterPro" id="IPR020449">
    <property type="entry name" value="Tscrpt_reg_AraC-type_HTH"/>
</dbReference>
<feature type="modified residue" description="4-aspartylphosphate" evidence="6">
    <location>
        <position position="54"/>
    </location>
</feature>
<gene>
    <name evidence="9" type="ORF">H9831_05180</name>
</gene>
<dbReference type="Pfam" id="PF00072">
    <property type="entry name" value="Response_reg"/>
    <property type="match status" value="1"/>
</dbReference>
<dbReference type="EMBL" id="DXDD01000068">
    <property type="protein sequence ID" value="HIY60060.1"/>
    <property type="molecule type" value="Genomic_DNA"/>
</dbReference>
<keyword evidence="6" id="KW-0597">Phosphoprotein</keyword>
<evidence type="ECO:0000256" key="1">
    <source>
        <dbReference type="ARBA" id="ARBA00018672"/>
    </source>
</evidence>
<dbReference type="GO" id="GO:0000160">
    <property type="term" value="P:phosphorelay signal transduction system"/>
    <property type="evidence" value="ECO:0007669"/>
    <property type="project" value="InterPro"/>
</dbReference>
<dbReference type="PANTHER" id="PTHR43280">
    <property type="entry name" value="ARAC-FAMILY TRANSCRIPTIONAL REGULATOR"/>
    <property type="match status" value="1"/>
</dbReference>
<dbReference type="GO" id="GO:0043565">
    <property type="term" value="F:sequence-specific DNA binding"/>
    <property type="evidence" value="ECO:0007669"/>
    <property type="project" value="InterPro"/>
</dbReference>
<evidence type="ECO:0000256" key="6">
    <source>
        <dbReference type="PROSITE-ProRule" id="PRU00169"/>
    </source>
</evidence>
<dbReference type="GO" id="GO:0003700">
    <property type="term" value="F:DNA-binding transcription factor activity"/>
    <property type="evidence" value="ECO:0007669"/>
    <property type="project" value="InterPro"/>
</dbReference>
<dbReference type="InterPro" id="IPR011006">
    <property type="entry name" value="CheY-like_superfamily"/>
</dbReference>
<evidence type="ECO:0000256" key="2">
    <source>
        <dbReference type="ARBA" id="ARBA00023015"/>
    </source>
</evidence>
<accession>A0A9D1YNG3</accession>
<dbReference type="PROSITE" id="PS00041">
    <property type="entry name" value="HTH_ARAC_FAMILY_1"/>
    <property type="match status" value="1"/>
</dbReference>
<dbReference type="Gene3D" id="1.10.10.60">
    <property type="entry name" value="Homeodomain-like"/>
    <property type="match status" value="2"/>
</dbReference>
<keyword evidence="4" id="KW-0804">Transcription</keyword>
<dbReference type="Proteomes" id="UP000824007">
    <property type="component" value="Unassembled WGS sequence"/>
</dbReference>
<dbReference type="InterPro" id="IPR001789">
    <property type="entry name" value="Sig_transdc_resp-reg_receiver"/>
</dbReference>
<dbReference type="SMART" id="SM00448">
    <property type="entry name" value="REC"/>
    <property type="match status" value="1"/>
</dbReference>
<reference evidence="9" key="1">
    <citation type="journal article" date="2021" name="PeerJ">
        <title>Extensive microbial diversity within the chicken gut microbiome revealed by metagenomics and culture.</title>
        <authorList>
            <person name="Gilroy R."/>
            <person name="Ravi A."/>
            <person name="Getino M."/>
            <person name="Pursley I."/>
            <person name="Horton D.L."/>
            <person name="Alikhan N.F."/>
            <person name="Baker D."/>
            <person name="Gharbi K."/>
            <person name="Hall N."/>
            <person name="Watson M."/>
            <person name="Adriaenssens E.M."/>
            <person name="Foster-Nyarko E."/>
            <person name="Jarju S."/>
            <person name="Secka A."/>
            <person name="Antonio M."/>
            <person name="Oren A."/>
            <person name="Chaudhuri R.R."/>
            <person name="La Ragione R."/>
            <person name="Hildebrand F."/>
            <person name="Pallen M.J."/>
        </authorList>
    </citation>
    <scope>NUCLEOTIDE SEQUENCE</scope>
    <source>
        <strain evidence="9">ChiSxjej3B15-24422</strain>
    </source>
</reference>
<dbReference type="PROSITE" id="PS01124">
    <property type="entry name" value="HTH_ARAC_FAMILY_2"/>
    <property type="match status" value="1"/>
</dbReference>
<evidence type="ECO:0000259" key="7">
    <source>
        <dbReference type="PROSITE" id="PS01124"/>
    </source>
</evidence>
<dbReference type="PROSITE" id="PS50110">
    <property type="entry name" value="RESPONSE_REGULATORY"/>
    <property type="match status" value="1"/>
</dbReference>
<evidence type="ECO:0000256" key="5">
    <source>
        <dbReference type="ARBA" id="ARBA00024867"/>
    </source>
</evidence>
<protein>
    <recommendedName>
        <fullName evidence="1">Stage 0 sporulation protein A homolog</fullName>
    </recommendedName>
</protein>
<dbReference type="SUPFAM" id="SSF46689">
    <property type="entry name" value="Homeodomain-like"/>
    <property type="match status" value="2"/>
</dbReference>
<evidence type="ECO:0000313" key="10">
    <source>
        <dbReference type="Proteomes" id="UP000824007"/>
    </source>
</evidence>
<evidence type="ECO:0000259" key="8">
    <source>
        <dbReference type="PROSITE" id="PS50110"/>
    </source>
</evidence>
<dbReference type="InterPro" id="IPR018062">
    <property type="entry name" value="HTH_AraC-typ_CS"/>
</dbReference>
<dbReference type="InterPro" id="IPR018060">
    <property type="entry name" value="HTH_AraC"/>
</dbReference>
<evidence type="ECO:0000256" key="3">
    <source>
        <dbReference type="ARBA" id="ARBA00023125"/>
    </source>
</evidence>
<feature type="domain" description="Response regulatory" evidence="8">
    <location>
        <begin position="3"/>
        <end position="119"/>
    </location>
</feature>
<dbReference type="Pfam" id="PF12833">
    <property type="entry name" value="HTH_18"/>
    <property type="match status" value="1"/>
</dbReference>
<dbReference type="PANTHER" id="PTHR43280:SF10">
    <property type="entry name" value="REGULATORY PROTEIN POCR"/>
    <property type="match status" value="1"/>
</dbReference>
<dbReference type="CDD" id="cd17536">
    <property type="entry name" value="REC_YesN-like"/>
    <property type="match status" value="1"/>
</dbReference>
<organism evidence="9 10">
    <name type="scientific">Candidatus Eisenbergiella pullistercoris</name>
    <dbReference type="NCBI Taxonomy" id="2838555"/>
    <lineage>
        <taxon>Bacteria</taxon>
        <taxon>Bacillati</taxon>
        <taxon>Bacillota</taxon>
        <taxon>Clostridia</taxon>
        <taxon>Lachnospirales</taxon>
        <taxon>Lachnospiraceae</taxon>
        <taxon>Eisenbergiella</taxon>
    </lineage>
</organism>
<name>A0A9D1YNG3_9FIRM</name>
<evidence type="ECO:0000313" key="9">
    <source>
        <dbReference type="EMBL" id="HIY60060.1"/>
    </source>
</evidence>
<keyword evidence="2" id="KW-0805">Transcription regulation</keyword>
<dbReference type="InterPro" id="IPR009057">
    <property type="entry name" value="Homeodomain-like_sf"/>
</dbReference>
<dbReference type="SMART" id="SM00342">
    <property type="entry name" value="HTH_ARAC"/>
    <property type="match status" value="1"/>
</dbReference>
<proteinExistence type="predicted"/>
<sequence length="518" mass="59852">MYRILIVDDEKIERNGIRLLLGRQGRALDIAEAVNGGEALEWLSENRADILLTDVKMPLMNGIELLEQASGLYPEMKKLIFSGYGEFEYAQQAMRYGVEEYILKPVDPEEFRKAMDKLFDALDREREAEERKAAEGNFFRKYVLNAVINGTDMEGLKLRTAGFSLDFLDEYRRMMLLETGGNFFGSGDGEFLEALEREAQGARFDCLNLNPQECVLFFLDEAADWKELAGRLNAVLTQQCGPEQKSYISVSSGLNDRSQLTDRYQELELLMENRFYDLEGRVYMAKNEAESAEDVRLDDDTLMKQIRQDIRAKDILSLKEHCKRLFLNYGKNMGFSQIYVKFVFASLLKLLYEAIPEKTERELDEEMDRLYRAEDMDQVREITEKNVDLLEAKLKKDAGSVHREVETVKRYIFSHYGEELSIEQLAEKVYLAPSYLSTLFKKETGQNLSKFIKACRMEKARDMLENTHEKIGGISEKVGYPNVSYFCQSFREYYGVSPQKYRDQGEGADAYEANQTKA</sequence>
<reference evidence="9" key="2">
    <citation type="submission" date="2021-04" db="EMBL/GenBank/DDBJ databases">
        <authorList>
            <person name="Gilroy R."/>
        </authorList>
    </citation>
    <scope>NUCLEOTIDE SEQUENCE</scope>
    <source>
        <strain evidence="9">ChiSxjej3B15-24422</strain>
    </source>
</reference>
<keyword evidence="3" id="KW-0238">DNA-binding</keyword>
<dbReference type="AlphaFoldDB" id="A0A9D1YNG3"/>